<dbReference type="EMBL" id="JAINDJ010000005">
    <property type="protein sequence ID" value="KAG9446817.1"/>
    <property type="molecule type" value="Genomic_DNA"/>
</dbReference>
<evidence type="ECO:0000256" key="4">
    <source>
        <dbReference type="ARBA" id="ARBA00023163"/>
    </source>
</evidence>
<feature type="compositionally biased region" description="Basic and acidic residues" evidence="6">
    <location>
        <begin position="140"/>
        <end position="152"/>
    </location>
</feature>
<dbReference type="AlphaFoldDB" id="A0AAV7EGV9"/>
<feature type="compositionally biased region" description="Polar residues" evidence="6">
    <location>
        <begin position="40"/>
        <end position="52"/>
    </location>
</feature>
<feature type="region of interest" description="Disordered" evidence="6">
    <location>
        <begin position="33"/>
        <end position="74"/>
    </location>
</feature>
<dbReference type="PROSITE" id="PS51032">
    <property type="entry name" value="AP2_ERF"/>
    <property type="match status" value="1"/>
</dbReference>
<dbReference type="InterPro" id="IPR016177">
    <property type="entry name" value="DNA-bd_dom_sf"/>
</dbReference>
<gene>
    <name evidence="8" type="ORF">H6P81_012945</name>
</gene>
<dbReference type="SMART" id="SM00380">
    <property type="entry name" value="AP2"/>
    <property type="match status" value="1"/>
</dbReference>
<organism evidence="8 9">
    <name type="scientific">Aristolochia fimbriata</name>
    <name type="common">White veined hardy Dutchman's pipe vine</name>
    <dbReference type="NCBI Taxonomy" id="158543"/>
    <lineage>
        <taxon>Eukaryota</taxon>
        <taxon>Viridiplantae</taxon>
        <taxon>Streptophyta</taxon>
        <taxon>Embryophyta</taxon>
        <taxon>Tracheophyta</taxon>
        <taxon>Spermatophyta</taxon>
        <taxon>Magnoliopsida</taxon>
        <taxon>Magnoliidae</taxon>
        <taxon>Piperales</taxon>
        <taxon>Aristolochiaceae</taxon>
        <taxon>Aristolochia</taxon>
    </lineage>
</organism>
<dbReference type="PRINTS" id="PR00367">
    <property type="entry name" value="ETHRSPELEMNT"/>
</dbReference>
<accession>A0AAV7EGV9</accession>
<comment type="subcellular location">
    <subcellularLocation>
        <location evidence="1">Nucleus</location>
    </subcellularLocation>
</comment>
<sequence length="190" mass="20673">MVPRLQKELPLNEDDSQDMVLFEVLNEAMAMSSTASSGSNYTAPSSSSTDGNITRYPAGRRTTPGPIAPIGKRHYRGVRRRPWGKFAAEIRDSSRHGARVWLGTFDTAEDAAAAYDRAAFKMRGAKALLNFPADLVTGDDDGRVSSDAEQKKGGKNNNGAETKAVVEFQDLGSEYLDKLLRICAQEESGK</sequence>
<dbReference type="SUPFAM" id="SSF54171">
    <property type="entry name" value="DNA-binding domain"/>
    <property type="match status" value="1"/>
</dbReference>
<dbReference type="CDD" id="cd00018">
    <property type="entry name" value="AP2"/>
    <property type="match status" value="1"/>
</dbReference>
<protein>
    <recommendedName>
        <fullName evidence="7">AP2/ERF domain-containing protein</fullName>
    </recommendedName>
</protein>
<evidence type="ECO:0000256" key="3">
    <source>
        <dbReference type="ARBA" id="ARBA00023125"/>
    </source>
</evidence>
<dbReference type="InterPro" id="IPR001471">
    <property type="entry name" value="AP2/ERF_dom"/>
</dbReference>
<dbReference type="PANTHER" id="PTHR31190">
    <property type="entry name" value="DNA-BINDING DOMAIN"/>
    <property type="match status" value="1"/>
</dbReference>
<dbReference type="FunFam" id="3.30.730.10:FF:000001">
    <property type="entry name" value="Ethylene-responsive transcription factor 2"/>
    <property type="match status" value="1"/>
</dbReference>
<keyword evidence="3" id="KW-0238">DNA-binding</keyword>
<keyword evidence="4" id="KW-0804">Transcription</keyword>
<evidence type="ECO:0000256" key="5">
    <source>
        <dbReference type="ARBA" id="ARBA00023242"/>
    </source>
</evidence>
<keyword evidence="9" id="KW-1185">Reference proteome</keyword>
<keyword evidence="5" id="KW-0539">Nucleus</keyword>
<reference evidence="8 9" key="1">
    <citation type="submission" date="2021-07" db="EMBL/GenBank/DDBJ databases">
        <title>The Aristolochia fimbriata genome: insights into angiosperm evolution, floral development and chemical biosynthesis.</title>
        <authorList>
            <person name="Jiao Y."/>
        </authorList>
    </citation>
    <scope>NUCLEOTIDE SEQUENCE [LARGE SCALE GENOMIC DNA]</scope>
    <source>
        <strain evidence="8">IBCAS-2021</strain>
        <tissue evidence="8">Leaf</tissue>
    </source>
</reference>
<evidence type="ECO:0000313" key="9">
    <source>
        <dbReference type="Proteomes" id="UP000825729"/>
    </source>
</evidence>
<dbReference type="GO" id="GO:0005634">
    <property type="term" value="C:nucleus"/>
    <property type="evidence" value="ECO:0007669"/>
    <property type="project" value="UniProtKB-SubCell"/>
</dbReference>
<dbReference type="GO" id="GO:0009873">
    <property type="term" value="P:ethylene-activated signaling pathway"/>
    <property type="evidence" value="ECO:0007669"/>
    <property type="project" value="InterPro"/>
</dbReference>
<feature type="region of interest" description="Disordered" evidence="6">
    <location>
        <begin position="139"/>
        <end position="162"/>
    </location>
</feature>
<keyword evidence="2" id="KW-0805">Transcription regulation</keyword>
<evidence type="ECO:0000259" key="7">
    <source>
        <dbReference type="PROSITE" id="PS51032"/>
    </source>
</evidence>
<comment type="caution">
    <text evidence="8">The sequence shown here is derived from an EMBL/GenBank/DDBJ whole genome shotgun (WGS) entry which is preliminary data.</text>
</comment>
<dbReference type="InterPro" id="IPR044808">
    <property type="entry name" value="ERF_plant"/>
</dbReference>
<dbReference type="GO" id="GO:0003677">
    <property type="term" value="F:DNA binding"/>
    <property type="evidence" value="ECO:0007669"/>
    <property type="project" value="UniProtKB-KW"/>
</dbReference>
<dbReference type="GO" id="GO:0003700">
    <property type="term" value="F:DNA-binding transcription factor activity"/>
    <property type="evidence" value="ECO:0007669"/>
    <property type="project" value="InterPro"/>
</dbReference>
<dbReference type="Pfam" id="PF00847">
    <property type="entry name" value="AP2"/>
    <property type="match status" value="1"/>
</dbReference>
<name>A0AAV7EGV9_ARIFI</name>
<evidence type="ECO:0000256" key="2">
    <source>
        <dbReference type="ARBA" id="ARBA00023015"/>
    </source>
</evidence>
<dbReference type="PANTHER" id="PTHR31190:SF173">
    <property type="entry name" value="PATHOGENESIS-RELATED GENES TRANSCRIPTIONAL ACTIVATOR PTI5"/>
    <property type="match status" value="1"/>
</dbReference>
<proteinExistence type="predicted"/>
<evidence type="ECO:0000313" key="8">
    <source>
        <dbReference type="EMBL" id="KAG9446817.1"/>
    </source>
</evidence>
<dbReference type="Gene3D" id="3.30.730.10">
    <property type="entry name" value="AP2/ERF domain"/>
    <property type="match status" value="1"/>
</dbReference>
<evidence type="ECO:0000256" key="1">
    <source>
        <dbReference type="ARBA" id="ARBA00004123"/>
    </source>
</evidence>
<dbReference type="Proteomes" id="UP000825729">
    <property type="component" value="Unassembled WGS sequence"/>
</dbReference>
<dbReference type="InterPro" id="IPR036955">
    <property type="entry name" value="AP2/ERF_dom_sf"/>
</dbReference>
<evidence type="ECO:0000256" key="6">
    <source>
        <dbReference type="SAM" id="MobiDB-lite"/>
    </source>
</evidence>
<feature type="domain" description="AP2/ERF" evidence="7">
    <location>
        <begin position="74"/>
        <end position="132"/>
    </location>
</feature>